<feature type="compositionally biased region" description="Low complexity" evidence="1">
    <location>
        <begin position="297"/>
        <end position="312"/>
    </location>
</feature>
<sequence length="710" mass="78310">MSSFAKNTAESRSRNSDSANNFSVILAFCALPPKMLDDAKLAKHFKPLFTALQARITALPESLPVAEEDNRIHRYLTNFTIDPDEAVVHIANKQWERVFFCSDEEKKALIARGEYGIELVCPFLEFFAEHHAIAGTDGVGMLARRIHNLNTLMDSITYRAGPDITILCSEAQGKCFYCTRQTGASAPESEDDVNDKSYQPPRNPALLSEEESDLDAPAFITCNLRAAIPAGLAKLKIHTENALISDYPLIGAVLHPAIRLVYFESGQWDDGLADRAKIILEHLYEVYKEDTEDKDPSASNKTAKPAPKSPSKGIFRRAVAGGISGSTLRKIQNELEVYFSGIHPMADDDDDVLAWWKILSLPMANQPPQLCAVVQTSYESMINALVSQIFCEVWSQLVPASCQLECRLEKFSNTCLFGVVYRFFVRESALLSRFPGRRRERLQLLEAQLRPNLDTAAARRNLNRNEKGSPTLCTRIRTSRVGGWKDQIKILGPCVIFGAASHHVHVGRASTPLPFFRHPLPPFGRGPHRCSYPSGLLLSHPWPSSSGPPGPRPPPPGFCCPLTSQDDGTSHPHPSVSRGLKRLVPTSTTLSRTVGIDSNPFGPVHRQANSQAYYVPLQYHTSSSSGCFLKHIFPASEDFPDLEVPHWSSTPLDSSFYPPPNVDSKRASRISIAAVELKSGRDGTYEAMRYQLSPTSKTKAAAAALAFAVG</sequence>
<comment type="caution">
    <text evidence="2">The sequence shown here is derived from an EMBL/GenBank/DDBJ whole genome shotgun (WGS) entry which is preliminary data.</text>
</comment>
<feature type="compositionally biased region" description="Pro residues" evidence="1">
    <location>
        <begin position="546"/>
        <end position="558"/>
    </location>
</feature>
<proteinExistence type="predicted"/>
<reference evidence="2" key="1">
    <citation type="submission" date="2023-03" db="EMBL/GenBank/DDBJ databases">
        <title>Massive genome expansion in bonnet fungi (Mycena s.s.) driven by repeated elements and novel gene families across ecological guilds.</title>
        <authorList>
            <consortium name="Lawrence Berkeley National Laboratory"/>
            <person name="Harder C.B."/>
            <person name="Miyauchi S."/>
            <person name="Viragh M."/>
            <person name="Kuo A."/>
            <person name="Thoen E."/>
            <person name="Andreopoulos B."/>
            <person name="Lu D."/>
            <person name="Skrede I."/>
            <person name="Drula E."/>
            <person name="Henrissat B."/>
            <person name="Morin E."/>
            <person name="Kohler A."/>
            <person name="Barry K."/>
            <person name="LaButti K."/>
            <person name="Morin E."/>
            <person name="Salamov A."/>
            <person name="Lipzen A."/>
            <person name="Mereny Z."/>
            <person name="Hegedus B."/>
            <person name="Baldrian P."/>
            <person name="Stursova M."/>
            <person name="Weitz H."/>
            <person name="Taylor A."/>
            <person name="Grigoriev I.V."/>
            <person name="Nagy L.G."/>
            <person name="Martin F."/>
            <person name="Kauserud H."/>
        </authorList>
    </citation>
    <scope>NUCLEOTIDE SEQUENCE</scope>
    <source>
        <strain evidence="2">CBHHK182m</strain>
    </source>
</reference>
<organism evidence="2 3">
    <name type="scientific">Mycena metata</name>
    <dbReference type="NCBI Taxonomy" id="1033252"/>
    <lineage>
        <taxon>Eukaryota</taxon>
        <taxon>Fungi</taxon>
        <taxon>Dikarya</taxon>
        <taxon>Basidiomycota</taxon>
        <taxon>Agaricomycotina</taxon>
        <taxon>Agaricomycetes</taxon>
        <taxon>Agaricomycetidae</taxon>
        <taxon>Agaricales</taxon>
        <taxon>Marasmiineae</taxon>
        <taxon>Mycenaceae</taxon>
        <taxon>Mycena</taxon>
    </lineage>
</organism>
<feature type="region of interest" description="Disordered" evidence="1">
    <location>
        <begin position="184"/>
        <end position="205"/>
    </location>
</feature>
<accession>A0AAD7N137</accession>
<evidence type="ECO:0000313" key="2">
    <source>
        <dbReference type="EMBL" id="KAJ7741872.1"/>
    </source>
</evidence>
<name>A0AAD7N137_9AGAR</name>
<feature type="region of interest" description="Disordered" evidence="1">
    <location>
        <begin position="542"/>
        <end position="584"/>
    </location>
</feature>
<dbReference type="AlphaFoldDB" id="A0AAD7N137"/>
<evidence type="ECO:0000256" key="1">
    <source>
        <dbReference type="SAM" id="MobiDB-lite"/>
    </source>
</evidence>
<keyword evidence="3" id="KW-1185">Reference proteome</keyword>
<evidence type="ECO:0000313" key="3">
    <source>
        <dbReference type="Proteomes" id="UP001215598"/>
    </source>
</evidence>
<feature type="region of interest" description="Disordered" evidence="1">
    <location>
        <begin position="290"/>
        <end position="313"/>
    </location>
</feature>
<dbReference type="EMBL" id="JARKIB010000097">
    <property type="protein sequence ID" value="KAJ7741872.1"/>
    <property type="molecule type" value="Genomic_DNA"/>
</dbReference>
<dbReference type="Proteomes" id="UP001215598">
    <property type="component" value="Unassembled WGS sequence"/>
</dbReference>
<gene>
    <name evidence="2" type="ORF">B0H16DRAFT_1861665</name>
</gene>
<protein>
    <submittedName>
        <fullName evidence="2">Uncharacterized protein</fullName>
    </submittedName>
</protein>